<evidence type="ECO:0000256" key="5">
    <source>
        <dbReference type="SAM" id="MobiDB-lite"/>
    </source>
</evidence>
<dbReference type="Gene3D" id="1.10.30.10">
    <property type="entry name" value="High mobility group box domain"/>
    <property type="match status" value="1"/>
</dbReference>
<dbReference type="GO" id="GO:0000978">
    <property type="term" value="F:RNA polymerase II cis-regulatory region sequence-specific DNA binding"/>
    <property type="evidence" value="ECO:0007669"/>
    <property type="project" value="TreeGrafter"/>
</dbReference>
<keyword evidence="3 4" id="KW-0539">Nucleus</keyword>
<dbReference type="GO" id="GO:0000122">
    <property type="term" value="P:negative regulation of transcription by RNA polymerase II"/>
    <property type="evidence" value="ECO:0007669"/>
    <property type="project" value="TreeGrafter"/>
</dbReference>
<dbReference type="PANTHER" id="PTHR10270">
    <property type="entry name" value="SOX TRANSCRIPTION FACTOR"/>
    <property type="match status" value="1"/>
</dbReference>
<keyword evidence="8" id="KW-1185">Reference proteome</keyword>
<evidence type="ECO:0000256" key="3">
    <source>
        <dbReference type="ARBA" id="ARBA00023242"/>
    </source>
</evidence>
<evidence type="ECO:0000313" key="8">
    <source>
        <dbReference type="Proteomes" id="UP001292094"/>
    </source>
</evidence>
<sequence>MLPRGVTGDDNLHQASHLLGVHEMPEGGGGREGGLGEYVFGSMTIDDTSLTPYSDATQTKKHPPNHVKRPMNAFMVWSQLERRRIISLTPDMHNAEISKQLGRRWKLLTEAEKRPYKEEAQRLKILHRLEYPDYKYRPKKKMGRLCPPPPLGDVLRGVAGCGGGKIHKSRASLLVTHAPPANATVVSKVRECLKNLSRVRRYKESPELPVKDTQEQVMLRSLSASSTPLQDHLPCSPEGGNSCTNSTFFLEGLRTYQHRYCKMPWEQEEEEEEQNTNSIMFGSSDLQVFVPPAVNPHESGVITFTNELTTHHHQQALHQCIPEPEPEHTHEDPPTLADLENIGLKELVQLTPEWSLDFQALSNDLDGLVESEYRGEEGEEVVMMGGVGRDLATPPTPAEVEVAGGIGVGGGVEGDMLVVDDDDADGLLDLETYVESLQVLLPQHQHHHHHQQEYHHAPHYLNNNNNNTITTTNTNNNNNITNTNTTTSTTNNNNNTAITNNNTTTNNNNNMEQWREMEEELEEFPASFWLRPVMEASYSLADNTR</sequence>
<dbReference type="PANTHER" id="PTHR10270:SF323">
    <property type="entry name" value="TRANSCRIPTION FACTOR SOX-14-RELATED"/>
    <property type="match status" value="1"/>
</dbReference>
<dbReference type="InterPro" id="IPR036910">
    <property type="entry name" value="HMG_box_dom_sf"/>
</dbReference>
<dbReference type="CDD" id="cd22029">
    <property type="entry name" value="HMG-box_SoxC"/>
    <property type="match status" value="1"/>
</dbReference>
<name>A0AAE1NSG6_9EUCA</name>
<comment type="subcellular location">
    <subcellularLocation>
        <location evidence="1">Nucleus</location>
    </subcellularLocation>
</comment>
<dbReference type="GO" id="GO:0007420">
    <property type="term" value="P:brain development"/>
    <property type="evidence" value="ECO:0007669"/>
    <property type="project" value="TreeGrafter"/>
</dbReference>
<organism evidence="7 8">
    <name type="scientific">Petrolisthes manimaculis</name>
    <dbReference type="NCBI Taxonomy" id="1843537"/>
    <lineage>
        <taxon>Eukaryota</taxon>
        <taxon>Metazoa</taxon>
        <taxon>Ecdysozoa</taxon>
        <taxon>Arthropoda</taxon>
        <taxon>Crustacea</taxon>
        <taxon>Multicrustacea</taxon>
        <taxon>Malacostraca</taxon>
        <taxon>Eumalacostraca</taxon>
        <taxon>Eucarida</taxon>
        <taxon>Decapoda</taxon>
        <taxon>Pleocyemata</taxon>
        <taxon>Anomura</taxon>
        <taxon>Galatheoidea</taxon>
        <taxon>Porcellanidae</taxon>
        <taxon>Petrolisthes</taxon>
    </lineage>
</organism>
<dbReference type="Pfam" id="PF00505">
    <property type="entry name" value="HMG_box"/>
    <property type="match status" value="1"/>
</dbReference>
<evidence type="ECO:0000256" key="1">
    <source>
        <dbReference type="ARBA" id="ARBA00004123"/>
    </source>
</evidence>
<dbReference type="GO" id="GO:0030182">
    <property type="term" value="P:neuron differentiation"/>
    <property type="evidence" value="ECO:0007669"/>
    <property type="project" value="TreeGrafter"/>
</dbReference>
<feature type="region of interest" description="Disordered" evidence="5">
    <location>
        <begin position="463"/>
        <end position="507"/>
    </location>
</feature>
<comment type="caution">
    <text evidence="7">The sequence shown here is derived from an EMBL/GenBank/DDBJ whole genome shotgun (WGS) entry which is preliminary data.</text>
</comment>
<dbReference type="PROSITE" id="PS50118">
    <property type="entry name" value="HMG_BOX_2"/>
    <property type="match status" value="1"/>
</dbReference>
<evidence type="ECO:0000313" key="7">
    <source>
        <dbReference type="EMBL" id="KAK4294893.1"/>
    </source>
</evidence>
<dbReference type="InterPro" id="IPR009071">
    <property type="entry name" value="HMG_box_dom"/>
</dbReference>
<dbReference type="InterPro" id="IPR050140">
    <property type="entry name" value="SRY-related_HMG-box_TF-like"/>
</dbReference>
<evidence type="ECO:0000256" key="4">
    <source>
        <dbReference type="PROSITE-ProRule" id="PRU00267"/>
    </source>
</evidence>
<gene>
    <name evidence="7" type="ORF">Pmani_032512</name>
</gene>
<dbReference type="SMART" id="SM00398">
    <property type="entry name" value="HMG"/>
    <property type="match status" value="1"/>
</dbReference>
<evidence type="ECO:0000259" key="6">
    <source>
        <dbReference type="PROSITE" id="PS50118"/>
    </source>
</evidence>
<protein>
    <recommendedName>
        <fullName evidence="6">HMG box domain-containing protein</fullName>
    </recommendedName>
</protein>
<dbReference type="GO" id="GO:0001228">
    <property type="term" value="F:DNA-binding transcription activator activity, RNA polymerase II-specific"/>
    <property type="evidence" value="ECO:0007669"/>
    <property type="project" value="TreeGrafter"/>
</dbReference>
<dbReference type="AlphaFoldDB" id="A0AAE1NSG6"/>
<dbReference type="EMBL" id="JAWZYT010004184">
    <property type="protein sequence ID" value="KAK4294893.1"/>
    <property type="molecule type" value="Genomic_DNA"/>
</dbReference>
<keyword evidence="2 4" id="KW-0238">DNA-binding</keyword>
<feature type="DNA-binding region" description="HMG box" evidence="4">
    <location>
        <begin position="67"/>
        <end position="135"/>
    </location>
</feature>
<reference evidence="7" key="1">
    <citation type="submission" date="2023-11" db="EMBL/GenBank/DDBJ databases">
        <title>Genome assemblies of two species of porcelain crab, Petrolisthes cinctipes and Petrolisthes manimaculis (Anomura: Porcellanidae).</title>
        <authorList>
            <person name="Angst P."/>
        </authorList>
    </citation>
    <scope>NUCLEOTIDE SEQUENCE</scope>
    <source>
        <strain evidence="7">PB745_02</strain>
        <tissue evidence="7">Gill</tissue>
    </source>
</reference>
<proteinExistence type="predicted"/>
<evidence type="ECO:0000256" key="2">
    <source>
        <dbReference type="ARBA" id="ARBA00023125"/>
    </source>
</evidence>
<dbReference type="GO" id="GO:0005634">
    <property type="term" value="C:nucleus"/>
    <property type="evidence" value="ECO:0007669"/>
    <property type="project" value="UniProtKB-SubCell"/>
</dbReference>
<accession>A0AAE1NSG6</accession>
<dbReference type="SUPFAM" id="SSF47095">
    <property type="entry name" value="HMG-box"/>
    <property type="match status" value="1"/>
</dbReference>
<dbReference type="FunFam" id="1.10.30.10:FF:000002">
    <property type="entry name" value="transcription factor Sox-2"/>
    <property type="match status" value="1"/>
</dbReference>
<feature type="domain" description="HMG box" evidence="6">
    <location>
        <begin position="67"/>
        <end position="135"/>
    </location>
</feature>
<dbReference type="Proteomes" id="UP001292094">
    <property type="component" value="Unassembled WGS sequence"/>
</dbReference>